<evidence type="ECO:0000313" key="1">
    <source>
        <dbReference type="EMBL" id="AGX88717.1"/>
    </source>
</evidence>
<proteinExistence type="predicted"/>
<dbReference type="AlphaFoldDB" id="U5NBB5"/>
<protein>
    <submittedName>
        <fullName evidence="1">Uncharacterized protein</fullName>
    </submittedName>
</protein>
<evidence type="ECO:0000313" key="2">
    <source>
        <dbReference type="Proteomes" id="UP000017184"/>
    </source>
</evidence>
<dbReference type="STRING" id="946483.Cenrod_2667"/>
<dbReference type="Proteomes" id="UP000017184">
    <property type="component" value="Chromosome"/>
</dbReference>
<sequence length="34" mass="3986">MPSNETLVYRTKSNAIDYKFQFVTTPAYSGERDR</sequence>
<dbReference type="KEGG" id="cbx:Cenrod_2667"/>
<dbReference type="EMBL" id="CP004885">
    <property type="protein sequence ID" value="AGX88717.1"/>
    <property type="molecule type" value="Genomic_DNA"/>
</dbReference>
<accession>U5NBB5</accession>
<gene>
    <name evidence="1" type="ORF">Cenrod_2667</name>
</gene>
<name>U5NBB5_9BURK</name>
<keyword evidence="2" id="KW-1185">Reference proteome</keyword>
<reference evidence="1 2" key="1">
    <citation type="journal article" date="2013" name="Genome Biol.">
        <title>Genomic analysis reveals key aspects of prokaryotic symbiosis in the phototrophic consortium "Chlorochromatium aggregatum".</title>
        <authorList>
            <person name="Liu Z."/>
            <person name="Muller J."/>
            <person name="Li T."/>
            <person name="Alvey R.M."/>
            <person name="Vogl K."/>
            <person name="Frigaard N.U."/>
            <person name="Rockwell N.C."/>
            <person name="Boyd E.S."/>
            <person name="Tomsho L.P."/>
            <person name="Schuster S.C."/>
            <person name="Henke P."/>
            <person name="Rohde M."/>
            <person name="Overmann J."/>
            <person name="Bryant D.A."/>
        </authorList>
    </citation>
    <scope>NUCLEOTIDE SEQUENCE [LARGE SCALE GENOMIC DNA]</scope>
    <source>
        <strain evidence="1">CR</strain>
    </source>
</reference>
<organism evidence="1 2">
    <name type="scientific">Candidatus Symbiobacter mobilis CR</name>
    <dbReference type="NCBI Taxonomy" id="946483"/>
    <lineage>
        <taxon>Bacteria</taxon>
        <taxon>Pseudomonadati</taxon>
        <taxon>Pseudomonadota</taxon>
        <taxon>Betaproteobacteria</taxon>
        <taxon>Burkholderiales</taxon>
        <taxon>Comamonadaceae</taxon>
    </lineage>
</organism>
<dbReference type="HOGENOM" id="CLU_3372764_0_0_4"/>